<dbReference type="HOGENOM" id="CLU_2516074_0_0_1"/>
<dbReference type="AlphaFoldDB" id="A0A072U8J1"/>
<evidence type="ECO:0000313" key="1">
    <source>
        <dbReference type="EMBL" id="KEH26094.1"/>
    </source>
</evidence>
<dbReference type="EnsemblPlants" id="KEH26094">
    <property type="protein sequence ID" value="KEH26094"/>
    <property type="gene ID" value="MTR_6g444930"/>
</dbReference>
<proteinExistence type="predicted"/>
<dbReference type="Gene3D" id="1.10.600.10">
    <property type="entry name" value="Farnesyl Diphosphate Synthase"/>
    <property type="match status" value="1"/>
</dbReference>
<evidence type="ECO:0000313" key="2">
    <source>
        <dbReference type="EnsemblPlants" id="KEH26094"/>
    </source>
</evidence>
<dbReference type="EMBL" id="CM001222">
    <property type="protein sequence ID" value="KEH26094.1"/>
    <property type="molecule type" value="Genomic_DNA"/>
</dbReference>
<dbReference type="Proteomes" id="UP000002051">
    <property type="component" value="Chromosome 6"/>
</dbReference>
<sequence length="85" mass="9847">MKNEENVDEINENQRESQEYEQGKLNVLALHMIHGNGAVTYEDAIDKMKDVIEENRKELLRLVLQEKGSLVARKHTWSDMVGFCS</sequence>
<reference evidence="1 3" key="2">
    <citation type="journal article" date="2014" name="BMC Genomics">
        <title>An improved genome release (version Mt4.0) for the model legume Medicago truncatula.</title>
        <authorList>
            <person name="Tang H."/>
            <person name="Krishnakumar V."/>
            <person name="Bidwell S."/>
            <person name="Rosen B."/>
            <person name="Chan A."/>
            <person name="Zhou S."/>
            <person name="Gentzbittel L."/>
            <person name="Childs K.L."/>
            <person name="Yandell M."/>
            <person name="Gundlach H."/>
            <person name="Mayer K.F."/>
            <person name="Schwartz D.C."/>
            <person name="Town C.D."/>
        </authorList>
    </citation>
    <scope>GENOME REANNOTATION</scope>
    <source>
        <strain evidence="1">A17</strain>
        <strain evidence="2 3">cv. Jemalong A17</strain>
    </source>
</reference>
<dbReference type="InterPro" id="IPR008949">
    <property type="entry name" value="Isoprenoid_synthase_dom_sf"/>
</dbReference>
<dbReference type="STRING" id="3880.A0A072U8J1"/>
<evidence type="ECO:0000313" key="3">
    <source>
        <dbReference type="Proteomes" id="UP000002051"/>
    </source>
</evidence>
<reference evidence="1 3" key="1">
    <citation type="journal article" date="2011" name="Nature">
        <title>The Medicago genome provides insight into the evolution of rhizobial symbioses.</title>
        <authorList>
            <person name="Young N.D."/>
            <person name="Debelle F."/>
            <person name="Oldroyd G.E."/>
            <person name="Geurts R."/>
            <person name="Cannon S.B."/>
            <person name="Udvardi M.K."/>
            <person name="Benedito V.A."/>
            <person name="Mayer K.F."/>
            <person name="Gouzy J."/>
            <person name="Schoof H."/>
            <person name="Van de Peer Y."/>
            <person name="Proost S."/>
            <person name="Cook D.R."/>
            <person name="Meyers B.C."/>
            <person name="Spannagl M."/>
            <person name="Cheung F."/>
            <person name="De Mita S."/>
            <person name="Krishnakumar V."/>
            <person name="Gundlach H."/>
            <person name="Zhou S."/>
            <person name="Mudge J."/>
            <person name="Bharti A.K."/>
            <person name="Murray J.D."/>
            <person name="Naoumkina M.A."/>
            <person name="Rosen B."/>
            <person name="Silverstein K.A."/>
            <person name="Tang H."/>
            <person name="Rombauts S."/>
            <person name="Zhao P.X."/>
            <person name="Zhou P."/>
            <person name="Barbe V."/>
            <person name="Bardou P."/>
            <person name="Bechner M."/>
            <person name="Bellec A."/>
            <person name="Berger A."/>
            <person name="Berges H."/>
            <person name="Bidwell S."/>
            <person name="Bisseling T."/>
            <person name="Choisne N."/>
            <person name="Couloux A."/>
            <person name="Denny R."/>
            <person name="Deshpande S."/>
            <person name="Dai X."/>
            <person name="Doyle J.J."/>
            <person name="Dudez A.M."/>
            <person name="Farmer A.D."/>
            <person name="Fouteau S."/>
            <person name="Franken C."/>
            <person name="Gibelin C."/>
            <person name="Gish J."/>
            <person name="Goldstein S."/>
            <person name="Gonzalez A.J."/>
            <person name="Green P.J."/>
            <person name="Hallab A."/>
            <person name="Hartog M."/>
            <person name="Hua A."/>
            <person name="Humphray S.J."/>
            <person name="Jeong D.H."/>
            <person name="Jing Y."/>
            <person name="Jocker A."/>
            <person name="Kenton S.M."/>
            <person name="Kim D.J."/>
            <person name="Klee K."/>
            <person name="Lai H."/>
            <person name="Lang C."/>
            <person name="Lin S."/>
            <person name="Macmil S.L."/>
            <person name="Magdelenat G."/>
            <person name="Matthews L."/>
            <person name="McCorrison J."/>
            <person name="Monaghan E.L."/>
            <person name="Mun J.H."/>
            <person name="Najar F.Z."/>
            <person name="Nicholson C."/>
            <person name="Noirot C."/>
            <person name="O'Bleness M."/>
            <person name="Paule C.R."/>
            <person name="Poulain J."/>
            <person name="Prion F."/>
            <person name="Qin B."/>
            <person name="Qu C."/>
            <person name="Retzel E.F."/>
            <person name="Riddle C."/>
            <person name="Sallet E."/>
            <person name="Samain S."/>
            <person name="Samson N."/>
            <person name="Sanders I."/>
            <person name="Saurat O."/>
            <person name="Scarpelli C."/>
            <person name="Schiex T."/>
            <person name="Segurens B."/>
            <person name="Severin A.J."/>
            <person name="Sherrier D.J."/>
            <person name="Shi R."/>
            <person name="Sims S."/>
            <person name="Singer S.R."/>
            <person name="Sinharoy S."/>
            <person name="Sterck L."/>
            <person name="Viollet A."/>
            <person name="Wang B.B."/>
            <person name="Wang K."/>
            <person name="Wang M."/>
            <person name="Wang X."/>
            <person name="Warfsmann J."/>
            <person name="Weissenbach J."/>
            <person name="White D.D."/>
            <person name="White J.D."/>
            <person name="Wiley G.B."/>
            <person name="Wincker P."/>
            <person name="Xing Y."/>
            <person name="Yang L."/>
            <person name="Yao Z."/>
            <person name="Ying F."/>
            <person name="Zhai J."/>
            <person name="Zhou L."/>
            <person name="Zuber A."/>
            <person name="Denarie J."/>
            <person name="Dixon R.A."/>
            <person name="May G.D."/>
            <person name="Schwartz D.C."/>
            <person name="Rogers J."/>
            <person name="Quetier F."/>
            <person name="Town C.D."/>
            <person name="Roe B.A."/>
        </authorList>
    </citation>
    <scope>NUCLEOTIDE SEQUENCE [LARGE SCALE GENOMIC DNA]</scope>
    <source>
        <strain evidence="1">A17</strain>
        <strain evidence="2 3">cv. Jemalong A17</strain>
    </source>
</reference>
<reference evidence="2" key="3">
    <citation type="submission" date="2015-04" db="UniProtKB">
        <authorList>
            <consortium name="EnsemblPlants"/>
        </authorList>
    </citation>
    <scope>IDENTIFICATION</scope>
    <source>
        <strain evidence="2">cv. Jemalong A17</strain>
    </source>
</reference>
<keyword evidence="3" id="KW-1185">Reference proteome</keyword>
<gene>
    <name evidence="1" type="ordered locus">MTR_6g444930</name>
</gene>
<name>A0A072U8J1_MEDTR</name>
<organism evidence="1 3">
    <name type="scientific">Medicago truncatula</name>
    <name type="common">Barrel medic</name>
    <name type="synonym">Medicago tribuloides</name>
    <dbReference type="NCBI Taxonomy" id="3880"/>
    <lineage>
        <taxon>Eukaryota</taxon>
        <taxon>Viridiplantae</taxon>
        <taxon>Streptophyta</taxon>
        <taxon>Embryophyta</taxon>
        <taxon>Tracheophyta</taxon>
        <taxon>Spermatophyta</taxon>
        <taxon>Magnoliopsida</taxon>
        <taxon>eudicotyledons</taxon>
        <taxon>Gunneridae</taxon>
        <taxon>Pentapetalae</taxon>
        <taxon>rosids</taxon>
        <taxon>fabids</taxon>
        <taxon>Fabales</taxon>
        <taxon>Fabaceae</taxon>
        <taxon>Papilionoideae</taxon>
        <taxon>50 kb inversion clade</taxon>
        <taxon>NPAAA clade</taxon>
        <taxon>Hologalegina</taxon>
        <taxon>IRL clade</taxon>
        <taxon>Trifolieae</taxon>
        <taxon>Medicago</taxon>
    </lineage>
</organism>
<accession>A0A072U8J1</accession>
<dbReference type="SUPFAM" id="SSF48576">
    <property type="entry name" value="Terpenoid synthases"/>
    <property type="match status" value="1"/>
</dbReference>
<protein>
    <submittedName>
        <fullName evidence="1">Ent-kaurene synthase, putative</fullName>
    </submittedName>
</protein>